<dbReference type="Proteomes" id="UP000006462">
    <property type="component" value="Unassembled WGS sequence"/>
</dbReference>
<sequence length="38" mass="4360">MLTPLRCGGKKRRTEANPPSVENELRNEKLRKAPRLSL</sequence>
<evidence type="ECO:0000313" key="3">
    <source>
        <dbReference type="Proteomes" id="UP000006462"/>
    </source>
</evidence>
<evidence type="ECO:0000313" key="2">
    <source>
        <dbReference type="EMBL" id="EFB92018.1"/>
    </source>
</evidence>
<keyword evidence="3" id="KW-1185">Reference proteome</keyword>
<accession>A0ABM9ZYL7</accession>
<dbReference type="EMBL" id="ADFP01000007">
    <property type="protein sequence ID" value="EFB92018.1"/>
    <property type="molecule type" value="Genomic_DNA"/>
</dbReference>
<organism evidence="2 3">
    <name type="scientific">Pyramidobacter piscolens W5455</name>
    <dbReference type="NCBI Taxonomy" id="352165"/>
    <lineage>
        <taxon>Bacteria</taxon>
        <taxon>Thermotogati</taxon>
        <taxon>Synergistota</taxon>
        <taxon>Synergistia</taxon>
        <taxon>Synergistales</taxon>
        <taxon>Dethiosulfovibrionaceae</taxon>
        <taxon>Pyramidobacter</taxon>
    </lineage>
</organism>
<feature type="region of interest" description="Disordered" evidence="1">
    <location>
        <begin position="1"/>
        <end position="38"/>
    </location>
</feature>
<name>A0ABM9ZYL7_9BACT</name>
<proteinExistence type="predicted"/>
<reference evidence="2 3" key="1">
    <citation type="submission" date="2009-12" db="EMBL/GenBank/DDBJ databases">
        <authorList>
            <person name="Shrivastava S."/>
            <person name="Madupu R."/>
            <person name="Durkin A.S."/>
            <person name="Torralba M."/>
            <person name="Methe B."/>
            <person name="Sutton G.G."/>
            <person name="Strausberg R.L."/>
            <person name="Nelson K.E."/>
        </authorList>
    </citation>
    <scope>NUCLEOTIDE SEQUENCE [LARGE SCALE GENOMIC DNA]</scope>
    <source>
        <strain evidence="2 3">W5455</strain>
    </source>
</reference>
<evidence type="ECO:0000256" key="1">
    <source>
        <dbReference type="SAM" id="MobiDB-lite"/>
    </source>
</evidence>
<comment type="caution">
    <text evidence="2">The sequence shown here is derived from an EMBL/GenBank/DDBJ whole genome shotgun (WGS) entry which is preliminary data.</text>
</comment>
<gene>
    <name evidence="2" type="ORF">HMPREF7215_0484</name>
</gene>
<protein>
    <submittedName>
        <fullName evidence="2">Uncharacterized protein</fullName>
    </submittedName>
</protein>